<feature type="transmembrane region" description="Helical" evidence="1">
    <location>
        <begin position="518"/>
        <end position="537"/>
    </location>
</feature>
<feature type="transmembrane region" description="Helical" evidence="1">
    <location>
        <begin position="453"/>
        <end position="473"/>
    </location>
</feature>
<feature type="transmembrane region" description="Helical" evidence="1">
    <location>
        <begin position="344"/>
        <end position="362"/>
    </location>
</feature>
<evidence type="ECO:0000313" key="2">
    <source>
        <dbReference type="EMBL" id="SET19281.1"/>
    </source>
</evidence>
<organism evidence="2 3">
    <name type="scientific">Salinibacillus kushneri</name>
    <dbReference type="NCBI Taxonomy" id="237682"/>
    <lineage>
        <taxon>Bacteria</taxon>
        <taxon>Bacillati</taxon>
        <taxon>Bacillota</taxon>
        <taxon>Bacilli</taxon>
        <taxon>Bacillales</taxon>
        <taxon>Bacillaceae</taxon>
        <taxon>Salinibacillus</taxon>
    </lineage>
</organism>
<proteinExistence type="predicted"/>
<dbReference type="AlphaFoldDB" id="A0A1I0CI26"/>
<dbReference type="Proteomes" id="UP000199095">
    <property type="component" value="Unassembled WGS sequence"/>
</dbReference>
<gene>
    <name evidence="2" type="ORF">SAMN05421676_103184</name>
</gene>
<feature type="transmembrane region" description="Helical" evidence="1">
    <location>
        <begin position="136"/>
        <end position="160"/>
    </location>
</feature>
<dbReference type="STRING" id="237682.SAMN05421676_103184"/>
<dbReference type="EMBL" id="FOHJ01000003">
    <property type="protein sequence ID" value="SET19281.1"/>
    <property type="molecule type" value="Genomic_DNA"/>
</dbReference>
<feature type="transmembrane region" description="Helical" evidence="1">
    <location>
        <begin position="494"/>
        <end position="512"/>
    </location>
</feature>
<dbReference type="RefSeq" id="WP_093132856.1">
    <property type="nucleotide sequence ID" value="NZ_FOHJ01000003.1"/>
</dbReference>
<feature type="transmembrane region" description="Helical" evidence="1">
    <location>
        <begin position="61"/>
        <end position="80"/>
    </location>
</feature>
<dbReference type="OrthoDB" id="2659138at2"/>
<feature type="transmembrane region" description="Helical" evidence="1">
    <location>
        <begin position="166"/>
        <end position="192"/>
    </location>
</feature>
<feature type="transmembrane region" description="Helical" evidence="1">
    <location>
        <begin position="92"/>
        <end position="115"/>
    </location>
</feature>
<accession>A0A1I0CI26</accession>
<keyword evidence="1" id="KW-1133">Transmembrane helix</keyword>
<feature type="transmembrane region" description="Helical" evidence="1">
    <location>
        <begin position="427"/>
        <end position="447"/>
    </location>
</feature>
<protein>
    <recommendedName>
        <fullName evidence="4">ABC-2 type transport system permease protein</fullName>
    </recommendedName>
</protein>
<evidence type="ECO:0000313" key="3">
    <source>
        <dbReference type="Proteomes" id="UP000199095"/>
    </source>
</evidence>
<feature type="transmembrane region" description="Helical" evidence="1">
    <location>
        <begin position="204"/>
        <end position="223"/>
    </location>
</feature>
<sequence>MRDFATLKFFDRFKWVFEKMGIHYSLMRKILQIKLTMDRRRVPTIFNQSSSKADQNDQNHFLKSLGLYAFLGLFLIPFIIMGDQYLFQMSLLFGIMMFIVMTSMISDFSTVLLDVRDRTILSTKPVDRKTISAAKVLHIGVYLFLVTFAIVGVPLLVSLFTKGIGFVFLFVLEIILVDIFIVVLTAFLYLFILRFFDGEKLKDIINYVQIGLSISLIIGYQLLVRSFEFVDVDIQFTPEWWHIFLPPIWFAAPFEVWMGGNRDDLLLFYLALAFILPIIALMIYIKLMPAFEQLLQKLNEHNEQKGPQKMRMAGLLKLICYTKEERVFFRFASHMLSKEREFRLKVYPSLGLALVIPFIFLFNELQDKSLEEVAAGNFYLSIYFSSIMVPTAVFMLKYSGTYKGAWIYKILPVKDFRYLYKGILKAFIIKLHLPLYLLVSAIFLWIYGGSILLDILAVFLSSCLYTAICFTLIKGTLPFSEPFEAAQQNMGWKTIPYLFLLAGFWLIHLFVLKVPFGVLLYILILFITNLLVWRKVVN</sequence>
<keyword evidence="1" id="KW-0472">Membrane</keyword>
<reference evidence="3" key="1">
    <citation type="submission" date="2016-10" db="EMBL/GenBank/DDBJ databases">
        <authorList>
            <person name="Varghese N."/>
            <person name="Submissions S."/>
        </authorList>
    </citation>
    <scope>NUCLEOTIDE SEQUENCE [LARGE SCALE GENOMIC DNA]</scope>
    <source>
        <strain evidence="3">CGMCC 1.3566</strain>
    </source>
</reference>
<evidence type="ECO:0008006" key="4">
    <source>
        <dbReference type="Google" id="ProtNLM"/>
    </source>
</evidence>
<evidence type="ECO:0000256" key="1">
    <source>
        <dbReference type="SAM" id="Phobius"/>
    </source>
</evidence>
<feature type="transmembrane region" description="Helical" evidence="1">
    <location>
        <begin position="374"/>
        <end position="396"/>
    </location>
</feature>
<feature type="transmembrane region" description="Helical" evidence="1">
    <location>
        <begin position="266"/>
        <end position="287"/>
    </location>
</feature>
<keyword evidence="3" id="KW-1185">Reference proteome</keyword>
<name>A0A1I0CI26_9BACI</name>
<keyword evidence="1" id="KW-0812">Transmembrane</keyword>